<dbReference type="EMBL" id="RFLY01000007">
    <property type="protein sequence ID" value="RMH93234.1"/>
    <property type="molecule type" value="Genomic_DNA"/>
</dbReference>
<dbReference type="Proteomes" id="UP000275012">
    <property type="component" value="Unassembled WGS sequence"/>
</dbReference>
<feature type="domain" description="Galactosyltransferase C-terminal" evidence="3">
    <location>
        <begin position="174"/>
        <end position="222"/>
    </location>
</feature>
<evidence type="ECO:0000313" key="4">
    <source>
        <dbReference type="EMBL" id="RMH93234.1"/>
    </source>
</evidence>
<keyword evidence="5" id="KW-1185">Reference proteome</keyword>
<evidence type="ECO:0000259" key="3">
    <source>
        <dbReference type="Pfam" id="PF02709"/>
    </source>
</evidence>
<comment type="caution">
    <text evidence="4">The sequence shown here is derived from an EMBL/GenBank/DDBJ whole genome shotgun (WGS) entry which is preliminary data.</text>
</comment>
<dbReference type="GO" id="GO:0016740">
    <property type="term" value="F:transferase activity"/>
    <property type="evidence" value="ECO:0007669"/>
    <property type="project" value="UniProtKB-KW"/>
</dbReference>
<dbReference type="InterPro" id="IPR050834">
    <property type="entry name" value="Glycosyltransf_2"/>
</dbReference>
<dbReference type="InterPro" id="IPR001173">
    <property type="entry name" value="Glyco_trans_2-like"/>
</dbReference>
<evidence type="ECO:0000256" key="1">
    <source>
        <dbReference type="ARBA" id="ARBA00022679"/>
    </source>
</evidence>
<dbReference type="InterPro" id="IPR029044">
    <property type="entry name" value="Nucleotide-diphossugar_trans"/>
</dbReference>
<protein>
    <submittedName>
        <fullName evidence="4">Glycosyltransferase</fullName>
    </submittedName>
</protein>
<feature type="domain" description="Glycosyltransferase 2-like" evidence="2">
    <location>
        <begin position="5"/>
        <end position="110"/>
    </location>
</feature>
<accession>A0A3M2I4S5</accession>
<dbReference type="RefSeq" id="WP_122101392.1">
    <property type="nucleotide sequence ID" value="NZ_RFLY01000007.1"/>
</dbReference>
<dbReference type="PANTHER" id="PTHR43685">
    <property type="entry name" value="GLYCOSYLTRANSFERASE"/>
    <property type="match status" value="1"/>
</dbReference>
<proteinExistence type="predicted"/>
<gene>
    <name evidence="4" type="ORF">EBB59_06625</name>
</gene>
<dbReference type="OrthoDB" id="9801954at2"/>
<reference evidence="4 5" key="1">
    <citation type="submission" date="2018-10" db="EMBL/GenBank/DDBJ databases">
        <title>Proposal of Lysobacter pythonis sp. nov. isolated from royal pythons (Python regius).</title>
        <authorList>
            <person name="Hans-Juergen B."/>
            <person name="Huptas C."/>
            <person name="Sandra B."/>
            <person name="Igor L."/>
            <person name="Joachim S."/>
            <person name="Siegfried S."/>
            <person name="Mareike W."/>
            <person name="Peter K."/>
        </authorList>
    </citation>
    <scope>NUCLEOTIDE SEQUENCE [LARGE SCALE GENOMIC DNA]</scope>
    <source>
        <strain evidence="4 5">4284/11</strain>
    </source>
</reference>
<organism evidence="4 5">
    <name type="scientific">Solilutibacter pythonis</name>
    <dbReference type="NCBI Taxonomy" id="2483112"/>
    <lineage>
        <taxon>Bacteria</taxon>
        <taxon>Pseudomonadati</taxon>
        <taxon>Pseudomonadota</taxon>
        <taxon>Gammaproteobacteria</taxon>
        <taxon>Lysobacterales</taxon>
        <taxon>Lysobacteraceae</taxon>
        <taxon>Solilutibacter</taxon>
    </lineage>
</organism>
<dbReference type="Pfam" id="PF00535">
    <property type="entry name" value="Glycos_transf_2"/>
    <property type="match status" value="1"/>
</dbReference>
<dbReference type="InterPro" id="IPR027791">
    <property type="entry name" value="Galactosyl_T_C"/>
</dbReference>
<name>A0A3M2I4S5_9GAMM</name>
<dbReference type="Pfam" id="PF02709">
    <property type="entry name" value="Glyco_transf_7C"/>
    <property type="match status" value="1"/>
</dbReference>
<dbReference type="Gene3D" id="3.90.550.10">
    <property type="entry name" value="Spore Coat Polysaccharide Biosynthesis Protein SpsA, Chain A"/>
    <property type="match status" value="1"/>
</dbReference>
<dbReference type="CDD" id="cd06420">
    <property type="entry name" value="GT2_Chondriotin_Pol_N"/>
    <property type="match status" value="1"/>
</dbReference>
<evidence type="ECO:0000259" key="2">
    <source>
        <dbReference type="Pfam" id="PF00535"/>
    </source>
</evidence>
<dbReference type="SUPFAM" id="SSF53448">
    <property type="entry name" value="Nucleotide-diphospho-sugar transferases"/>
    <property type="match status" value="1"/>
</dbReference>
<keyword evidence="1 4" id="KW-0808">Transferase</keyword>
<evidence type="ECO:0000313" key="5">
    <source>
        <dbReference type="Proteomes" id="UP000275012"/>
    </source>
</evidence>
<sequence>MKRVSLIVTTYNWPEALARCLHSIARQRHPPFEVVVADDGSGPATTALIERMGRDFPVPLRHAWQADAGFRAARVRNLGVAHAAGDHLVFVDGDLILHPRFVADHLQLARPGGWLQGGRLNSSQAEARRLLQGGRPRFSPWMPFASHIPGEQKPKHALRNLPLARLTLGRNPPVMSCNMGIGRDDFERVNGFDEAYEGWGREDDDIAARLAHAGIAALRVRYAALAIHLWHPTRSASDTKDERLPNDALLEEALATRRVRCERGLAGHARP</sequence>
<dbReference type="AlphaFoldDB" id="A0A3M2I4S5"/>
<dbReference type="PANTHER" id="PTHR43685:SF3">
    <property type="entry name" value="SLR2126 PROTEIN"/>
    <property type="match status" value="1"/>
</dbReference>